<evidence type="ECO:0000313" key="1">
    <source>
        <dbReference type="Proteomes" id="UP000050790"/>
    </source>
</evidence>
<dbReference type="SUPFAM" id="SSF47473">
    <property type="entry name" value="EF-hand"/>
    <property type="match status" value="1"/>
</dbReference>
<organism evidence="1 2">
    <name type="scientific">Schistosoma margrebowiei</name>
    <dbReference type="NCBI Taxonomy" id="48269"/>
    <lineage>
        <taxon>Eukaryota</taxon>
        <taxon>Metazoa</taxon>
        <taxon>Spiralia</taxon>
        <taxon>Lophotrochozoa</taxon>
        <taxon>Platyhelminthes</taxon>
        <taxon>Trematoda</taxon>
        <taxon>Digenea</taxon>
        <taxon>Strigeidida</taxon>
        <taxon>Schistosomatoidea</taxon>
        <taxon>Schistosomatidae</taxon>
        <taxon>Schistosoma</taxon>
    </lineage>
</organism>
<accession>A0AA84ZAH5</accession>
<dbReference type="GO" id="GO:0007017">
    <property type="term" value="P:microtubule-based process"/>
    <property type="evidence" value="ECO:0007669"/>
    <property type="project" value="InterPro"/>
</dbReference>
<dbReference type="SMART" id="SM01375">
    <property type="entry name" value="Dynein_light"/>
    <property type="match status" value="1"/>
</dbReference>
<sequence length="207" mass="24086">MMTSGPQPHNLIGPSLVNRGGKAMDSFLDAFFALDTDNREVISLNDLSSYNKKHGLQDSFPETFLRRFDAEKTGVITLEQYCKALGLVPKQAREIRRRRTTVLLEQLMPRDLETIYDDMDLEMKVKVMELFIDDLRESGRKTNIDMEKLDQAMQRLKEYLDTRYGKSWHIITSVNQHLGRFSYEPNTLFHFCLGRFAVLIWKTPCSI</sequence>
<dbReference type="CDD" id="cd21454">
    <property type="entry name" value="DLC-like_TAL"/>
    <property type="match status" value="1"/>
</dbReference>
<dbReference type="Gene3D" id="1.10.238.10">
    <property type="entry name" value="EF-hand"/>
    <property type="match status" value="1"/>
</dbReference>
<protein>
    <submittedName>
        <fullName evidence="2">Tegumental protein</fullName>
    </submittedName>
</protein>
<evidence type="ECO:0000313" key="2">
    <source>
        <dbReference type="WBParaSite" id="SMRG1_20770.1"/>
    </source>
</evidence>
<dbReference type="WBParaSite" id="SMRG1_20770.1">
    <property type="protein sequence ID" value="SMRG1_20770.1"/>
    <property type="gene ID" value="SMRG1_20770"/>
</dbReference>
<dbReference type="Gene3D" id="3.30.740.10">
    <property type="entry name" value="Protein Inhibitor Of Neuronal Nitric Oxide Synthase"/>
    <property type="match status" value="1"/>
</dbReference>
<dbReference type="GO" id="GO:0030286">
    <property type="term" value="C:dynein complex"/>
    <property type="evidence" value="ECO:0007669"/>
    <property type="project" value="InterPro"/>
</dbReference>
<dbReference type="AlphaFoldDB" id="A0AA84ZAH5"/>
<proteinExistence type="predicted"/>
<dbReference type="SUPFAM" id="SSF54648">
    <property type="entry name" value="DLC"/>
    <property type="match status" value="1"/>
</dbReference>
<dbReference type="Pfam" id="PF01221">
    <property type="entry name" value="Dynein_light"/>
    <property type="match status" value="1"/>
</dbReference>
<name>A0AA84ZAH5_9TREM</name>
<dbReference type="InterPro" id="IPR001372">
    <property type="entry name" value="Dynein_light_chain_typ-1/2"/>
</dbReference>
<dbReference type="Proteomes" id="UP000050790">
    <property type="component" value="Unassembled WGS sequence"/>
</dbReference>
<dbReference type="InterPro" id="IPR037177">
    <property type="entry name" value="DLC_sf"/>
</dbReference>
<reference evidence="2" key="1">
    <citation type="submission" date="2023-11" db="UniProtKB">
        <authorList>
            <consortium name="WormBaseParasite"/>
        </authorList>
    </citation>
    <scope>IDENTIFICATION</scope>
</reference>
<dbReference type="InterPro" id="IPR011992">
    <property type="entry name" value="EF-hand-dom_pair"/>
</dbReference>